<feature type="domain" description="Cyclic nucleotide-binding" evidence="4">
    <location>
        <begin position="38"/>
        <end position="111"/>
    </location>
</feature>
<dbReference type="CDD" id="cd00038">
    <property type="entry name" value="CAP_ED"/>
    <property type="match status" value="1"/>
</dbReference>
<dbReference type="InterPro" id="IPR018335">
    <property type="entry name" value="Tscrpt_reg_HTH_Crp-type_CS"/>
</dbReference>
<dbReference type="PROSITE" id="PS00042">
    <property type="entry name" value="HTH_CRP_1"/>
    <property type="match status" value="1"/>
</dbReference>
<dbReference type="AlphaFoldDB" id="A0A1F6T7S7"/>
<dbReference type="InterPro" id="IPR014710">
    <property type="entry name" value="RmlC-like_jellyroll"/>
</dbReference>
<dbReference type="PANTHER" id="PTHR24567:SF75">
    <property type="entry name" value="FUMARATE AND NITRATE REDUCTION REGULATORY PROTEIN"/>
    <property type="match status" value="1"/>
</dbReference>
<evidence type="ECO:0000313" key="7">
    <source>
        <dbReference type="Proteomes" id="UP000178379"/>
    </source>
</evidence>
<evidence type="ECO:0000256" key="2">
    <source>
        <dbReference type="ARBA" id="ARBA00023125"/>
    </source>
</evidence>
<dbReference type="InterPro" id="IPR018490">
    <property type="entry name" value="cNMP-bd_dom_sf"/>
</dbReference>
<dbReference type="Pfam" id="PF13545">
    <property type="entry name" value="HTH_Crp_2"/>
    <property type="match status" value="1"/>
</dbReference>
<dbReference type="PROSITE" id="PS50042">
    <property type="entry name" value="CNMP_BINDING_3"/>
    <property type="match status" value="1"/>
</dbReference>
<dbReference type="SMART" id="SM00419">
    <property type="entry name" value="HTH_CRP"/>
    <property type="match status" value="1"/>
</dbReference>
<dbReference type="CDD" id="cd00092">
    <property type="entry name" value="HTH_CRP"/>
    <property type="match status" value="1"/>
</dbReference>
<evidence type="ECO:0000313" key="6">
    <source>
        <dbReference type="EMBL" id="OGI41136.1"/>
    </source>
</evidence>
<dbReference type="InterPro" id="IPR050397">
    <property type="entry name" value="Env_Response_Regulators"/>
</dbReference>
<dbReference type="SMART" id="SM00100">
    <property type="entry name" value="cNMP"/>
    <property type="match status" value="1"/>
</dbReference>
<keyword evidence="2" id="KW-0238">DNA-binding</keyword>
<dbReference type="PROSITE" id="PS51063">
    <property type="entry name" value="HTH_CRP_2"/>
    <property type="match status" value="1"/>
</dbReference>
<dbReference type="InterPro" id="IPR012318">
    <property type="entry name" value="HTH_CRP"/>
</dbReference>
<keyword evidence="3" id="KW-0804">Transcription</keyword>
<evidence type="ECO:0000259" key="5">
    <source>
        <dbReference type="PROSITE" id="PS51063"/>
    </source>
</evidence>
<dbReference type="PRINTS" id="PR00034">
    <property type="entry name" value="HTHCRP"/>
</dbReference>
<proteinExistence type="predicted"/>
<dbReference type="PANTHER" id="PTHR24567">
    <property type="entry name" value="CRP FAMILY TRANSCRIPTIONAL REGULATORY PROTEIN"/>
    <property type="match status" value="1"/>
</dbReference>
<dbReference type="Pfam" id="PF00027">
    <property type="entry name" value="cNMP_binding"/>
    <property type="match status" value="1"/>
</dbReference>
<dbReference type="Proteomes" id="UP000178379">
    <property type="component" value="Unassembled WGS sequence"/>
</dbReference>
<feature type="domain" description="HTH crp-type" evidence="5">
    <location>
        <begin position="162"/>
        <end position="235"/>
    </location>
</feature>
<dbReference type="Gene3D" id="1.10.10.10">
    <property type="entry name" value="Winged helix-like DNA-binding domain superfamily/Winged helix DNA-binding domain"/>
    <property type="match status" value="1"/>
</dbReference>
<dbReference type="InterPro" id="IPR036388">
    <property type="entry name" value="WH-like_DNA-bd_sf"/>
</dbReference>
<dbReference type="SUPFAM" id="SSF51206">
    <property type="entry name" value="cAMP-binding domain-like"/>
    <property type="match status" value="1"/>
</dbReference>
<dbReference type="InterPro" id="IPR000595">
    <property type="entry name" value="cNMP-bd_dom"/>
</dbReference>
<keyword evidence="1" id="KW-0805">Transcription regulation</keyword>
<accession>A0A1F6T7S7</accession>
<dbReference type="GO" id="GO:0003677">
    <property type="term" value="F:DNA binding"/>
    <property type="evidence" value="ECO:0007669"/>
    <property type="project" value="UniProtKB-KW"/>
</dbReference>
<evidence type="ECO:0000256" key="1">
    <source>
        <dbReference type="ARBA" id="ARBA00023015"/>
    </source>
</evidence>
<evidence type="ECO:0000256" key="3">
    <source>
        <dbReference type="ARBA" id="ARBA00023163"/>
    </source>
</evidence>
<reference evidence="6 7" key="1">
    <citation type="journal article" date="2016" name="Nat. Commun.">
        <title>Thousands of microbial genomes shed light on interconnected biogeochemical processes in an aquifer system.</title>
        <authorList>
            <person name="Anantharaman K."/>
            <person name="Brown C.T."/>
            <person name="Hug L.A."/>
            <person name="Sharon I."/>
            <person name="Castelle C.J."/>
            <person name="Probst A.J."/>
            <person name="Thomas B.C."/>
            <person name="Singh A."/>
            <person name="Wilkins M.J."/>
            <person name="Karaoz U."/>
            <person name="Brodie E.L."/>
            <person name="Williams K.H."/>
            <person name="Hubbard S.S."/>
            <person name="Banfield J.F."/>
        </authorList>
    </citation>
    <scope>NUCLEOTIDE SEQUENCE [LARGE SCALE GENOMIC DNA]</scope>
</reference>
<sequence length="250" mass="27819">MSKLSTVTADLACFKVACQNCSLFQLCLPVGMDRGDLELLDRIIKRRRPAHRGEHLFHAGEPFQSIYAVRSGSVKTYTMSEDGGEQVTGFHLPGELFGLDAINAGKHPCSAVALEATSVCEVPFGRLEELGEDVPSLPRQMLRVMSKTILHDQTLLAYLSKKTAEERLAGFLCSLSQRFSQRGFSAREFNLSMSRIDIGNYLALAEETVSRLFTRFQEQGLLSVMRKHVRLHDLDRLRELAGATCAAPTR</sequence>
<dbReference type="GO" id="GO:0005829">
    <property type="term" value="C:cytosol"/>
    <property type="evidence" value="ECO:0007669"/>
    <property type="project" value="TreeGrafter"/>
</dbReference>
<dbReference type="STRING" id="1817756.A2140_02540"/>
<dbReference type="SUPFAM" id="SSF46785">
    <property type="entry name" value="Winged helix' DNA-binding domain"/>
    <property type="match status" value="1"/>
</dbReference>
<name>A0A1F6T7S7_9PROT</name>
<dbReference type="NCBIfam" id="NF008365">
    <property type="entry name" value="PRK11161.1"/>
    <property type="match status" value="1"/>
</dbReference>
<dbReference type="GO" id="GO:0003700">
    <property type="term" value="F:DNA-binding transcription factor activity"/>
    <property type="evidence" value="ECO:0007669"/>
    <property type="project" value="InterPro"/>
</dbReference>
<dbReference type="FunFam" id="1.10.10.10:FF:000028">
    <property type="entry name" value="Fumarate/nitrate reduction transcriptional regulator Fnr"/>
    <property type="match status" value="1"/>
</dbReference>
<gene>
    <name evidence="6" type="ORF">A2140_02540</name>
</gene>
<evidence type="ECO:0000259" key="4">
    <source>
        <dbReference type="PROSITE" id="PS50042"/>
    </source>
</evidence>
<comment type="caution">
    <text evidence="6">The sequence shown here is derived from an EMBL/GenBank/DDBJ whole genome shotgun (WGS) entry which is preliminary data.</text>
</comment>
<protein>
    <submittedName>
        <fullName evidence="6">Transcriptional regulator</fullName>
    </submittedName>
</protein>
<dbReference type="InterPro" id="IPR036390">
    <property type="entry name" value="WH_DNA-bd_sf"/>
</dbReference>
<organism evidence="6 7">
    <name type="scientific">Candidatus Muproteobacteria bacterium RBG_16_62_13</name>
    <dbReference type="NCBI Taxonomy" id="1817756"/>
    <lineage>
        <taxon>Bacteria</taxon>
        <taxon>Pseudomonadati</taxon>
        <taxon>Pseudomonadota</taxon>
        <taxon>Candidatus Muproteobacteria</taxon>
    </lineage>
</organism>
<dbReference type="EMBL" id="MFSQ01000036">
    <property type="protein sequence ID" value="OGI41136.1"/>
    <property type="molecule type" value="Genomic_DNA"/>
</dbReference>
<dbReference type="Gene3D" id="2.60.120.10">
    <property type="entry name" value="Jelly Rolls"/>
    <property type="match status" value="1"/>
</dbReference>